<dbReference type="Gene3D" id="3.40.50.2300">
    <property type="match status" value="2"/>
</dbReference>
<evidence type="ECO:0000256" key="1">
    <source>
        <dbReference type="ARBA" id="ARBA00004196"/>
    </source>
</evidence>
<feature type="domain" description="Periplasmic binding protein" evidence="5">
    <location>
        <begin position="67"/>
        <end position="328"/>
    </location>
</feature>
<protein>
    <recommendedName>
        <fullName evidence="5">Periplasmic binding protein domain-containing protein</fullName>
    </recommendedName>
</protein>
<keyword evidence="3 4" id="KW-0732">Signal</keyword>
<gene>
    <name evidence="6" type="ORF">DSM104329_03701</name>
</gene>
<dbReference type="PANTHER" id="PTHR46847">
    <property type="entry name" value="D-ALLOSE-BINDING PERIPLASMIC PROTEIN-RELATED"/>
    <property type="match status" value="1"/>
</dbReference>
<dbReference type="PANTHER" id="PTHR46847:SF1">
    <property type="entry name" value="D-ALLOSE-BINDING PERIPLASMIC PROTEIN-RELATED"/>
    <property type="match status" value="1"/>
</dbReference>
<evidence type="ECO:0000313" key="7">
    <source>
        <dbReference type="Proteomes" id="UP001162834"/>
    </source>
</evidence>
<feature type="chain" id="PRO_5039396628" description="Periplasmic binding protein domain-containing protein" evidence="4">
    <location>
        <begin position="25"/>
        <end position="389"/>
    </location>
</feature>
<evidence type="ECO:0000256" key="3">
    <source>
        <dbReference type="ARBA" id="ARBA00022729"/>
    </source>
</evidence>
<evidence type="ECO:0000259" key="5">
    <source>
        <dbReference type="Pfam" id="PF13407"/>
    </source>
</evidence>
<organism evidence="6 7">
    <name type="scientific">Capillimicrobium parvum</name>
    <dbReference type="NCBI Taxonomy" id="2884022"/>
    <lineage>
        <taxon>Bacteria</taxon>
        <taxon>Bacillati</taxon>
        <taxon>Actinomycetota</taxon>
        <taxon>Thermoleophilia</taxon>
        <taxon>Solirubrobacterales</taxon>
        <taxon>Capillimicrobiaceae</taxon>
        <taxon>Capillimicrobium</taxon>
    </lineage>
</organism>
<dbReference type="GO" id="GO:0030313">
    <property type="term" value="C:cell envelope"/>
    <property type="evidence" value="ECO:0007669"/>
    <property type="project" value="UniProtKB-SubCell"/>
</dbReference>
<name>A0A9E6XZN9_9ACTN</name>
<dbReference type="AlphaFoldDB" id="A0A9E6XZN9"/>
<feature type="signal peptide" evidence="4">
    <location>
        <begin position="1"/>
        <end position="24"/>
    </location>
</feature>
<comment type="similarity">
    <text evidence="2">Belongs to the bacterial solute-binding protein 2 family.</text>
</comment>
<dbReference type="EMBL" id="CP087164">
    <property type="protein sequence ID" value="UGS37286.1"/>
    <property type="molecule type" value="Genomic_DNA"/>
</dbReference>
<dbReference type="InterPro" id="IPR028082">
    <property type="entry name" value="Peripla_BP_I"/>
</dbReference>
<evidence type="ECO:0000256" key="4">
    <source>
        <dbReference type="SAM" id="SignalP"/>
    </source>
</evidence>
<dbReference type="KEGG" id="sbae:DSM104329_03701"/>
<keyword evidence="7" id="KW-1185">Reference proteome</keyword>
<dbReference type="GO" id="GO:0030246">
    <property type="term" value="F:carbohydrate binding"/>
    <property type="evidence" value="ECO:0007669"/>
    <property type="project" value="UniProtKB-ARBA"/>
</dbReference>
<comment type="subcellular location">
    <subcellularLocation>
        <location evidence="1">Cell envelope</location>
    </subcellularLocation>
</comment>
<evidence type="ECO:0000313" key="6">
    <source>
        <dbReference type="EMBL" id="UGS37286.1"/>
    </source>
</evidence>
<dbReference type="InterPro" id="IPR025997">
    <property type="entry name" value="SBP_2_dom"/>
</dbReference>
<dbReference type="Proteomes" id="UP001162834">
    <property type="component" value="Chromosome"/>
</dbReference>
<sequence length="389" mass="39510">MGSIAVRRIAGPLAAALTAGVLIAGCGSSGGDSTATSGTSAASTSAAGTSAATTEAAKKDVNLAMVMSFQIPYFIAAQHGAEKAVADDGAIKLALQAAEAPTGVKEVQMAENLLVDGPQGFAVNPCVLPAWSKVLKRMETEVPDNNVIAFSCKQAAAPGQTSPVRTFVGASDAKSGEEAITLAIDKAKLDASTKGTALVSECAKGTPILDERVAGAEKVLKQRLPNVKIVNFTTDPADASKNLSTWSSVVQDNPDAVIAFGPCDSDTGSIVTLKNKGSAGDVAVALLDPTEAGLQAIKSGKVTGGVSTAPWIAGFVTIDLLAKAARGEGAAPEGWIDTGTYPVTEQNIDEYLQAAGSPDAQSALFQPMAEKILGDLQGNTHPLDDSFPN</sequence>
<dbReference type="Pfam" id="PF13407">
    <property type="entry name" value="Peripla_BP_4"/>
    <property type="match status" value="1"/>
</dbReference>
<proteinExistence type="inferred from homology"/>
<dbReference type="PROSITE" id="PS51257">
    <property type="entry name" value="PROKAR_LIPOPROTEIN"/>
    <property type="match status" value="1"/>
</dbReference>
<dbReference type="RefSeq" id="WP_259311343.1">
    <property type="nucleotide sequence ID" value="NZ_CP087164.1"/>
</dbReference>
<reference evidence="6" key="1">
    <citation type="journal article" date="2022" name="Int. J. Syst. Evol. Microbiol.">
        <title>Pseudomonas aegrilactucae sp. nov. and Pseudomonas morbosilactucae sp. nov., pathogens causing bacterial rot of lettuce in Japan.</title>
        <authorList>
            <person name="Sawada H."/>
            <person name="Fujikawa T."/>
            <person name="Satou M."/>
        </authorList>
    </citation>
    <scope>NUCLEOTIDE SEQUENCE</scope>
    <source>
        <strain evidence="6">0166_1</strain>
    </source>
</reference>
<dbReference type="SUPFAM" id="SSF53822">
    <property type="entry name" value="Periplasmic binding protein-like I"/>
    <property type="match status" value="1"/>
</dbReference>
<accession>A0A9E6XZN9</accession>
<evidence type="ECO:0000256" key="2">
    <source>
        <dbReference type="ARBA" id="ARBA00007639"/>
    </source>
</evidence>